<dbReference type="UniPathway" id="UPA00028">
    <property type="reaction ID" value="UER00004"/>
</dbReference>
<comment type="pathway">
    <text evidence="1 10">Cofactor biosynthesis; (R)-pantothenate biosynthesis; (R)-pantoate from 3-methyl-2-oxobutanoate: step 2/2.</text>
</comment>
<dbReference type="SUPFAM" id="SSF48179">
    <property type="entry name" value="6-phosphogluconate dehydrogenase C-terminal domain-like"/>
    <property type="match status" value="1"/>
</dbReference>
<dbReference type="EMBL" id="SJTG01000004">
    <property type="protein sequence ID" value="TCI08713.1"/>
    <property type="molecule type" value="Genomic_DNA"/>
</dbReference>
<dbReference type="SUPFAM" id="SSF51735">
    <property type="entry name" value="NAD(P)-binding Rossmann-fold domains"/>
    <property type="match status" value="1"/>
</dbReference>
<dbReference type="Pfam" id="PF02558">
    <property type="entry name" value="ApbA"/>
    <property type="match status" value="1"/>
</dbReference>
<dbReference type="EC" id="1.1.1.169" evidence="3 10"/>
<dbReference type="GO" id="GO:0008677">
    <property type="term" value="F:2-dehydropantoate 2-reductase activity"/>
    <property type="evidence" value="ECO:0007669"/>
    <property type="project" value="UniProtKB-EC"/>
</dbReference>
<evidence type="ECO:0000313" key="14">
    <source>
        <dbReference type="Proteomes" id="UP000291822"/>
    </source>
</evidence>
<name>A0A4R0YS49_9GAMM</name>
<comment type="function">
    <text evidence="10">Catalyzes the NADPH-dependent reduction of ketopantoate into pantoic acid.</text>
</comment>
<keyword evidence="6 10" id="KW-0521">NADP</keyword>
<gene>
    <name evidence="13" type="ORF">EZM97_25990</name>
</gene>
<dbReference type="NCBIfam" id="NF006083">
    <property type="entry name" value="PRK08229.1"/>
    <property type="match status" value="1"/>
</dbReference>
<evidence type="ECO:0000256" key="10">
    <source>
        <dbReference type="RuleBase" id="RU362068"/>
    </source>
</evidence>
<dbReference type="Pfam" id="PF08546">
    <property type="entry name" value="ApbA_C"/>
    <property type="match status" value="1"/>
</dbReference>
<keyword evidence="7 10" id="KW-0560">Oxidoreductase</keyword>
<organism evidence="13 14">
    <name type="scientific">Dyella soli</name>
    <dbReference type="NCBI Taxonomy" id="522319"/>
    <lineage>
        <taxon>Bacteria</taxon>
        <taxon>Pseudomonadati</taxon>
        <taxon>Pseudomonadota</taxon>
        <taxon>Gammaproteobacteria</taxon>
        <taxon>Lysobacterales</taxon>
        <taxon>Rhodanobacteraceae</taxon>
        <taxon>Dyella</taxon>
    </lineage>
</organism>
<dbReference type="InterPro" id="IPR013332">
    <property type="entry name" value="KPR_N"/>
</dbReference>
<evidence type="ECO:0000256" key="8">
    <source>
        <dbReference type="ARBA" id="ARBA00032024"/>
    </source>
</evidence>
<dbReference type="Proteomes" id="UP000291822">
    <property type="component" value="Unassembled WGS sequence"/>
</dbReference>
<dbReference type="InterPro" id="IPR036291">
    <property type="entry name" value="NAD(P)-bd_dom_sf"/>
</dbReference>
<dbReference type="InterPro" id="IPR013328">
    <property type="entry name" value="6PGD_dom2"/>
</dbReference>
<evidence type="ECO:0000256" key="6">
    <source>
        <dbReference type="ARBA" id="ARBA00022857"/>
    </source>
</evidence>
<dbReference type="InterPro" id="IPR003710">
    <property type="entry name" value="ApbA"/>
</dbReference>
<evidence type="ECO:0000256" key="7">
    <source>
        <dbReference type="ARBA" id="ARBA00023002"/>
    </source>
</evidence>
<feature type="domain" description="Ketopantoate reductase C-terminal" evidence="12">
    <location>
        <begin position="175"/>
        <end position="310"/>
    </location>
</feature>
<evidence type="ECO:0000256" key="3">
    <source>
        <dbReference type="ARBA" id="ARBA00013014"/>
    </source>
</evidence>
<evidence type="ECO:0000256" key="1">
    <source>
        <dbReference type="ARBA" id="ARBA00004994"/>
    </source>
</evidence>
<evidence type="ECO:0000256" key="4">
    <source>
        <dbReference type="ARBA" id="ARBA00019465"/>
    </source>
</evidence>
<reference evidence="13 14" key="1">
    <citation type="submission" date="2019-02" db="EMBL/GenBank/DDBJ databases">
        <title>Dyella amyloliquefaciens sp. nov., isolated from forest soil.</title>
        <authorList>
            <person name="Gao Z.-H."/>
            <person name="Qiu L.-H."/>
        </authorList>
    </citation>
    <scope>NUCLEOTIDE SEQUENCE [LARGE SCALE GENOMIC DNA]</scope>
    <source>
        <strain evidence="13 14">KACC 12747</strain>
    </source>
</reference>
<evidence type="ECO:0000259" key="11">
    <source>
        <dbReference type="Pfam" id="PF02558"/>
    </source>
</evidence>
<protein>
    <recommendedName>
        <fullName evidence="4 10">2-dehydropantoate 2-reductase</fullName>
        <ecNumber evidence="3 10">1.1.1.169</ecNumber>
    </recommendedName>
    <alternativeName>
        <fullName evidence="8 10">Ketopantoate reductase</fullName>
    </alternativeName>
</protein>
<dbReference type="InterPro" id="IPR050838">
    <property type="entry name" value="Ketopantoate_reductase"/>
</dbReference>
<keyword evidence="14" id="KW-1185">Reference proteome</keyword>
<dbReference type="Gene3D" id="3.40.50.720">
    <property type="entry name" value="NAD(P)-binding Rossmann-like Domain"/>
    <property type="match status" value="1"/>
</dbReference>
<evidence type="ECO:0000256" key="9">
    <source>
        <dbReference type="ARBA" id="ARBA00048793"/>
    </source>
</evidence>
<proteinExistence type="inferred from homology"/>
<comment type="similarity">
    <text evidence="2 10">Belongs to the ketopantoate reductase family.</text>
</comment>
<dbReference type="NCBIfam" id="TIGR00745">
    <property type="entry name" value="apbA_panE"/>
    <property type="match status" value="1"/>
</dbReference>
<comment type="caution">
    <text evidence="13">The sequence shown here is derived from an EMBL/GenBank/DDBJ whole genome shotgun (WGS) entry which is preliminary data.</text>
</comment>
<keyword evidence="5 10" id="KW-0566">Pantothenate biosynthesis</keyword>
<dbReference type="PANTHER" id="PTHR43765:SF2">
    <property type="entry name" value="2-DEHYDROPANTOATE 2-REDUCTASE"/>
    <property type="match status" value="1"/>
</dbReference>
<feature type="domain" description="Ketopantoate reductase N-terminal" evidence="11">
    <location>
        <begin position="2"/>
        <end position="144"/>
    </location>
</feature>
<accession>A0A4R0YS49</accession>
<sequence>MVVYGAGSIGCYIGGRLHLHARVRLIVRPRMADVLLDRGLTLTDLHGYRQHTDGHQLDLGLDPHDAHAPLVLVTVKSADTAQVGAELAPVLSAGTTVISFQNGLDNAQVLRAALPRCTVLAGMVPFNVLQREPGVFHQGTDGQLMADAHPALARAAPAFASAGLPLDQRDDMPAVQRAKLLFNLNNAINALSDLPLREELADRDWRRCLALAQREAIAIFKAAHLPLAKLTPLPSAWLPAVLSLPDALYSRVAKRMLAIDPLARSSTWEDLRAGRRTEVDAIHGAIVRLAQDLGRQAPVNARIIEWVRAQEASPRTWTAAQLRAAMDASVSSDSSGV</sequence>
<evidence type="ECO:0000256" key="2">
    <source>
        <dbReference type="ARBA" id="ARBA00007870"/>
    </source>
</evidence>
<dbReference type="AlphaFoldDB" id="A0A4R0YS49"/>
<evidence type="ECO:0000313" key="13">
    <source>
        <dbReference type="EMBL" id="TCI08713.1"/>
    </source>
</evidence>
<dbReference type="GO" id="GO:0015940">
    <property type="term" value="P:pantothenate biosynthetic process"/>
    <property type="evidence" value="ECO:0007669"/>
    <property type="project" value="UniProtKB-UniPathway"/>
</dbReference>
<dbReference type="PANTHER" id="PTHR43765">
    <property type="entry name" value="2-DEHYDROPANTOATE 2-REDUCTASE-RELATED"/>
    <property type="match status" value="1"/>
</dbReference>
<comment type="catalytic activity">
    <reaction evidence="9 10">
        <text>(R)-pantoate + NADP(+) = 2-dehydropantoate + NADPH + H(+)</text>
        <dbReference type="Rhea" id="RHEA:16233"/>
        <dbReference type="ChEBI" id="CHEBI:11561"/>
        <dbReference type="ChEBI" id="CHEBI:15378"/>
        <dbReference type="ChEBI" id="CHEBI:15980"/>
        <dbReference type="ChEBI" id="CHEBI:57783"/>
        <dbReference type="ChEBI" id="CHEBI:58349"/>
        <dbReference type="EC" id="1.1.1.169"/>
    </reaction>
</comment>
<evidence type="ECO:0000259" key="12">
    <source>
        <dbReference type="Pfam" id="PF08546"/>
    </source>
</evidence>
<dbReference type="InterPro" id="IPR013752">
    <property type="entry name" value="KPA_reductase"/>
</dbReference>
<dbReference type="Gene3D" id="1.10.1040.10">
    <property type="entry name" value="N-(1-d-carboxylethyl)-l-norvaline Dehydrogenase, domain 2"/>
    <property type="match status" value="1"/>
</dbReference>
<evidence type="ECO:0000256" key="5">
    <source>
        <dbReference type="ARBA" id="ARBA00022655"/>
    </source>
</evidence>
<dbReference type="GO" id="GO:0050661">
    <property type="term" value="F:NADP binding"/>
    <property type="evidence" value="ECO:0007669"/>
    <property type="project" value="TreeGrafter"/>
</dbReference>
<dbReference type="GO" id="GO:0005737">
    <property type="term" value="C:cytoplasm"/>
    <property type="evidence" value="ECO:0007669"/>
    <property type="project" value="TreeGrafter"/>
</dbReference>
<dbReference type="InterPro" id="IPR008927">
    <property type="entry name" value="6-PGluconate_DH-like_C_sf"/>
</dbReference>